<reference evidence="1 2" key="1">
    <citation type="submission" date="2017-07" db="EMBL/GenBank/DDBJ databases">
        <authorList>
            <person name="Talla V."/>
            <person name="Backstrom N."/>
        </authorList>
    </citation>
    <scope>NUCLEOTIDE SEQUENCE [LARGE SCALE GENOMIC DNA]</scope>
</reference>
<sequence>MIGFYSWETMSRMRRPSKHDYWNCEKANHRGNCLFDHMVNNDYDVLGPLVHLYLYIIVLKISTIYHGRRLHHVFHLTTYLPVAFSVGKSFTRKPFIRYRYEDANWKQFRSYLNANIALSPKCKNISSKIDSSIEQLTAIIVKARDMSIPHGPDIITPHKQPKYIKTKTKSKNKLSEILKCKTYDYSIPPLRCRDNRFTSNVLEQCEVLADAFYDNMKLTNSWVMSFTIGCNIIRKSPNYPINKYHDADWKGYHNYINDHLFLSSKVFHSILEIDNKTTKITDILLSARNKFIPVRTTTHKPRPLPGFIKQLINTKNRFRRQEGNAAVSEHKIIRIKINALQARIKTALTTFNEN</sequence>
<organism evidence="1 2">
    <name type="scientific">Leptidea sinapis</name>
    <dbReference type="NCBI Taxonomy" id="189913"/>
    <lineage>
        <taxon>Eukaryota</taxon>
        <taxon>Metazoa</taxon>
        <taxon>Ecdysozoa</taxon>
        <taxon>Arthropoda</taxon>
        <taxon>Hexapoda</taxon>
        <taxon>Insecta</taxon>
        <taxon>Pterygota</taxon>
        <taxon>Neoptera</taxon>
        <taxon>Endopterygota</taxon>
        <taxon>Lepidoptera</taxon>
        <taxon>Glossata</taxon>
        <taxon>Ditrysia</taxon>
        <taxon>Papilionoidea</taxon>
        <taxon>Pieridae</taxon>
        <taxon>Dismorphiinae</taxon>
        <taxon>Leptidea</taxon>
    </lineage>
</organism>
<protein>
    <submittedName>
        <fullName evidence="1">Uncharacterized protein</fullName>
    </submittedName>
</protein>
<gene>
    <name evidence="1" type="ORF">LSINAPIS_LOCUS8415</name>
</gene>
<dbReference type="AlphaFoldDB" id="A0A5E4QH47"/>
<dbReference type="Proteomes" id="UP000324832">
    <property type="component" value="Unassembled WGS sequence"/>
</dbReference>
<accession>A0A5E4QH47</accession>
<proteinExistence type="predicted"/>
<evidence type="ECO:0000313" key="1">
    <source>
        <dbReference type="EMBL" id="VVC97040.1"/>
    </source>
</evidence>
<evidence type="ECO:0000313" key="2">
    <source>
        <dbReference type="Proteomes" id="UP000324832"/>
    </source>
</evidence>
<keyword evidence="2" id="KW-1185">Reference proteome</keyword>
<name>A0A5E4QH47_9NEOP</name>
<feature type="non-terminal residue" evidence="1">
    <location>
        <position position="354"/>
    </location>
</feature>
<dbReference type="EMBL" id="FZQP02003001">
    <property type="protein sequence ID" value="VVC97040.1"/>
    <property type="molecule type" value="Genomic_DNA"/>
</dbReference>